<comment type="similarity">
    <text evidence="1">Belongs to the ABC transporter superfamily. ABCG family. Eye pigment precursor importer (TC 3.A.1.204) subfamily.</text>
</comment>
<keyword evidence="6" id="KW-1185">Reference proteome</keyword>
<dbReference type="GO" id="GO:0005524">
    <property type="term" value="F:ATP binding"/>
    <property type="evidence" value="ECO:0007669"/>
    <property type="project" value="InterPro"/>
</dbReference>
<dbReference type="PANTHER" id="PTHR48042:SF19">
    <property type="entry name" value="OS09G0472100 PROTEIN"/>
    <property type="match status" value="1"/>
</dbReference>
<evidence type="ECO:0000256" key="3">
    <source>
        <dbReference type="SAM" id="MobiDB-lite"/>
    </source>
</evidence>
<dbReference type="PANTHER" id="PTHR48042">
    <property type="entry name" value="ABC TRANSPORTER G FAMILY MEMBER 11"/>
    <property type="match status" value="1"/>
</dbReference>
<name>A0A9E7G073_9LILI</name>
<proteinExistence type="inferred from homology"/>
<sequence length="203" mass="21673">MASLSSVPRWTPSPSPTRPLRPRATAAAGDDIEMHCIDSPGGDEASFPFGYVPTTPPPLSPSPRHDDQLAREEVGDESRGGARKQGVFLTWEDLWVSAPDRKGRRVSILSAITGYARPGEVLSIMGPSGCGKSTLLDALAGRLGSGVTQKGDILINGQRQKLAFGSSAYVTQDDVLMTTLTVREAVYYSAQLQLPDSMSRSAK</sequence>
<protein>
    <submittedName>
        <fullName evidence="5">ABC-2 type transporter</fullName>
    </submittedName>
</protein>
<feature type="domain" description="ABC transporter" evidence="4">
    <location>
        <begin position="111"/>
        <end position="189"/>
    </location>
</feature>
<evidence type="ECO:0000313" key="5">
    <source>
        <dbReference type="EMBL" id="URE02913.1"/>
    </source>
</evidence>
<gene>
    <name evidence="5" type="ORF">MUK42_35795</name>
</gene>
<dbReference type="AlphaFoldDB" id="A0A9E7G073"/>
<evidence type="ECO:0000256" key="2">
    <source>
        <dbReference type="ARBA" id="ARBA00022448"/>
    </source>
</evidence>
<dbReference type="EMBL" id="CP097507">
    <property type="protein sequence ID" value="URE02913.1"/>
    <property type="molecule type" value="Genomic_DNA"/>
</dbReference>
<feature type="region of interest" description="Disordered" evidence="3">
    <location>
        <begin position="1"/>
        <end position="82"/>
    </location>
</feature>
<accession>A0A9E7G073</accession>
<reference evidence="5" key="1">
    <citation type="submission" date="2022-05" db="EMBL/GenBank/DDBJ databases">
        <title>The Musa troglodytarum L. genome provides insights into the mechanism of non-climacteric behaviour and enrichment of carotenoids.</title>
        <authorList>
            <person name="Wang J."/>
        </authorList>
    </citation>
    <scope>NUCLEOTIDE SEQUENCE</scope>
    <source>
        <tissue evidence="5">Leaf</tissue>
    </source>
</reference>
<dbReference type="GO" id="GO:0016887">
    <property type="term" value="F:ATP hydrolysis activity"/>
    <property type="evidence" value="ECO:0007669"/>
    <property type="project" value="InterPro"/>
</dbReference>
<dbReference type="SUPFAM" id="SSF52540">
    <property type="entry name" value="P-loop containing nucleoside triphosphate hydrolases"/>
    <property type="match status" value="1"/>
</dbReference>
<organism evidence="5 6">
    <name type="scientific">Musa troglodytarum</name>
    <name type="common">fe'i banana</name>
    <dbReference type="NCBI Taxonomy" id="320322"/>
    <lineage>
        <taxon>Eukaryota</taxon>
        <taxon>Viridiplantae</taxon>
        <taxon>Streptophyta</taxon>
        <taxon>Embryophyta</taxon>
        <taxon>Tracheophyta</taxon>
        <taxon>Spermatophyta</taxon>
        <taxon>Magnoliopsida</taxon>
        <taxon>Liliopsida</taxon>
        <taxon>Zingiberales</taxon>
        <taxon>Musaceae</taxon>
        <taxon>Musa</taxon>
    </lineage>
</organism>
<dbReference type="Pfam" id="PF00005">
    <property type="entry name" value="ABC_tran"/>
    <property type="match status" value="1"/>
</dbReference>
<dbReference type="OrthoDB" id="66620at2759"/>
<feature type="compositionally biased region" description="Low complexity" evidence="3">
    <location>
        <begin position="1"/>
        <end position="10"/>
    </location>
</feature>
<evidence type="ECO:0000256" key="1">
    <source>
        <dbReference type="ARBA" id="ARBA00005814"/>
    </source>
</evidence>
<evidence type="ECO:0000259" key="4">
    <source>
        <dbReference type="Pfam" id="PF00005"/>
    </source>
</evidence>
<evidence type="ECO:0000313" key="6">
    <source>
        <dbReference type="Proteomes" id="UP001055439"/>
    </source>
</evidence>
<dbReference type="Proteomes" id="UP001055439">
    <property type="component" value="Chromosome 5"/>
</dbReference>
<dbReference type="InterPro" id="IPR027417">
    <property type="entry name" value="P-loop_NTPase"/>
</dbReference>
<dbReference type="InterPro" id="IPR052215">
    <property type="entry name" value="Plant_ABCG"/>
</dbReference>
<keyword evidence="2" id="KW-0813">Transport</keyword>
<feature type="compositionally biased region" description="Basic and acidic residues" evidence="3">
    <location>
        <begin position="63"/>
        <end position="80"/>
    </location>
</feature>
<dbReference type="Gene3D" id="3.40.50.300">
    <property type="entry name" value="P-loop containing nucleotide triphosphate hydrolases"/>
    <property type="match status" value="1"/>
</dbReference>
<dbReference type="InterPro" id="IPR003439">
    <property type="entry name" value="ABC_transporter-like_ATP-bd"/>
</dbReference>